<dbReference type="InterPro" id="IPR004167">
    <property type="entry name" value="PSBD"/>
</dbReference>
<comment type="cofactor">
    <cofactor evidence="1 7">
        <name>(R)-lipoate</name>
        <dbReference type="ChEBI" id="CHEBI:83088"/>
    </cofactor>
</comment>
<evidence type="ECO:0000256" key="7">
    <source>
        <dbReference type="RuleBase" id="RU003423"/>
    </source>
</evidence>
<evidence type="ECO:0000313" key="10">
    <source>
        <dbReference type="EMBL" id="OIZ95800.1"/>
    </source>
</evidence>
<feature type="domain" description="Lipoyl-binding" evidence="8">
    <location>
        <begin position="1"/>
        <end position="76"/>
    </location>
</feature>
<evidence type="ECO:0000259" key="9">
    <source>
        <dbReference type="PROSITE" id="PS51826"/>
    </source>
</evidence>
<dbReference type="Gene3D" id="3.30.559.10">
    <property type="entry name" value="Chloramphenicol acetyltransferase-like domain"/>
    <property type="match status" value="1"/>
</dbReference>
<keyword evidence="11" id="KW-1185">Reference proteome</keyword>
<dbReference type="EC" id="2.3.1.-" evidence="7"/>
<evidence type="ECO:0000256" key="5">
    <source>
        <dbReference type="ARBA" id="ARBA00022823"/>
    </source>
</evidence>
<dbReference type="GO" id="GO:0016407">
    <property type="term" value="F:acetyltransferase activity"/>
    <property type="evidence" value="ECO:0007669"/>
    <property type="project" value="TreeGrafter"/>
</dbReference>
<accession>A0A1J8NKY1</accession>
<dbReference type="Gene3D" id="4.10.320.10">
    <property type="entry name" value="E3-binding domain"/>
    <property type="match status" value="1"/>
</dbReference>
<comment type="similarity">
    <text evidence="2 7">Belongs to the 2-oxoacid dehydrogenase family.</text>
</comment>
<dbReference type="SUPFAM" id="SSF47005">
    <property type="entry name" value="Peripheral subunit-binding domain of 2-oxo acid dehydrogenase complex"/>
    <property type="match status" value="1"/>
</dbReference>
<evidence type="ECO:0000256" key="4">
    <source>
        <dbReference type="ARBA" id="ARBA00022679"/>
    </source>
</evidence>
<dbReference type="GO" id="GO:0031405">
    <property type="term" value="F:lipoic acid binding"/>
    <property type="evidence" value="ECO:0007669"/>
    <property type="project" value="TreeGrafter"/>
</dbReference>
<name>A0A1J8NKY1_9COXI</name>
<dbReference type="InterPro" id="IPR036625">
    <property type="entry name" value="E3-bd_dom_sf"/>
</dbReference>
<dbReference type="STRING" id="1225476.A1D18_01335"/>
<dbReference type="CDD" id="cd06849">
    <property type="entry name" value="lipoyl_domain"/>
    <property type="match status" value="1"/>
</dbReference>
<organism evidence="10 11">
    <name type="scientific">Candidatus Rickettsiella isopodorum</name>
    <dbReference type="NCBI Taxonomy" id="1225476"/>
    <lineage>
        <taxon>Bacteria</taxon>
        <taxon>Pseudomonadati</taxon>
        <taxon>Pseudomonadota</taxon>
        <taxon>Gammaproteobacteria</taxon>
        <taxon>Legionellales</taxon>
        <taxon>Coxiellaceae</taxon>
        <taxon>Rickettsiella</taxon>
    </lineage>
</organism>
<evidence type="ECO:0000256" key="6">
    <source>
        <dbReference type="ARBA" id="ARBA00023315"/>
    </source>
</evidence>
<reference evidence="10 11" key="1">
    <citation type="submission" date="2016-03" db="EMBL/GenBank/DDBJ databases">
        <title>Comparative genomics of Rickettsiella.</title>
        <authorList>
            <person name="Chandler C."/>
            <person name="Wang Y."/>
        </authorList>
    </citation>
    <scope>NUCLEOTIDE SEQUENCE [LARGE SCALE GENOMIC DNA]</scope>
    <source>
        <strain evidence="10 11">RCFS May 2013</strain>
    </source>
</reference>
<evidence type="ECO:0000259" key="8">
    <source>
        <dbReference type="PROSITE" id="PS50968"/>
    </source>
</evidence>
<dbReference type="InterPro" id="IPR000089">
    <property type="entry name" value="Biotin_lipoyl"/>
</dbReference>
<dbReference type="SUPFAM" id="SSF52777">
    <property type="entry name" value="CoA-dependent acyltransferases"/>
    <property type="match status" value="1"/>
</dbReference>
<dbReference type="Proteomes" id="UP000183924">
    <property type="component" value="Unassembled WGS sequence"/>
</dbReference>
<dbReference type="InterPro" id="IPR001078">
    <property type="entry name" value="2-oxoacid_DH_actylTfrase"/>
</dbReference>
<dbReference type="InterPro" id="IPR011053">
    <property type="entry name" value="Single_hybrid_motif"/>
</dbReference>
<dbReference type="PROSITE" id="PS51826">
    <property type="entry name" value="PSBD"/>
    <property type="match status" value="1"/>
</dbReference>
<dbReference type="AlphaFoldDB" id="A0A1J8NKY1"/>
<dbReference type="InterPro" id="IPR023213">
    <property type="entry name" value="CAT-like_dom_sf"/>
</dbReference>
<evidence type="ECO:0000256" key="1">
    <source>
        <dbReference type="ARBA" id="ARBA00001938"/>
    </source>
</evidence>
<dbReference type="InterPro" id="IPR050743">
    <property type="entry name" value="2-oxoacid_DH_E2_comp"/>
</dbReference>
<dbReference type="Gene3D" id="2.40.50.100">
    <property type="match status" value="1"/>
</dbReference>
<dbReference type="Pfam" id="PF00364">
    <property type="entry name" value="Biotin_lipoyl"/>
    <property type="match status" value="1"/>
</dbReference>
<keyword evidence="4 7" id="KW-0808">Transferase</keyword>
<dbReference type="PANTHER" id="PTHR43178:SF12">
    <property type="entry name" value="DIHYDROLIPOAMIDE ACETYLTRANSFERASE COMPONENT OF PYRUVATE DEHYDROGENASE COMPLEX"/>
    <property type="match status" value="1"/>
</dbReference>
<dbReference type="EMBL" id="LUKY01000029">
    <property type="protein sequence ID" value="OIZ95800.1"/>
    <property type="molecule type" value="Genomic_DNA"/>
</dbReference>
<protein>
    <recommendedName>
        <fullName evidence="7">Dihydrolipoamide acetyltransferase component of pyruvate dehydrogenase complex</fullName>
        <ecNumber evidence="7">2.3.1.-</ecNumber>
    </recommendedName>
</protein>
<feature type="domain" description="Peripheral subunit-binding (PSBD)" evidence="9">
    <location>
        <begin position="122"/>
        <end position="159"/>
    </location>
</feature>
<evidence type="ECO:0000313" key="11">
    <source>
        <dbReference type="Proteomes" id="UP000183924"/>
    </source>
</evidence>
<dbReference type="GO" id="GO:0005737">
    <property type="term" value="C:cytoplasm"/>
    <property type="evidence" value="ECO:0007669"/>
    <property type="project" value="TreeGrafter"/>
</dbReference>
<dbReference type="Pfam" id="PF02817">
    <property type="entry name" value="E3_binding"/>
    <property type="match status" value="1"/>
</dbReference>
<gene>
    <name evidence="10" type="ORF">A1D18_01335</name>
</gene>
<keyword evidence="6 7" id="KW-0012">Acyltransferase</keyword>
<dbReference type="PANTHER" id="PTHR43178">
    <property type="entry name" value="DIHYDROLIPOAMIDE ACETYLTRANSFERASE COMPONENT OF PYRUVATE DEHYDROGENASE COMPLEX"/>
    <property type="match status" value="1"/>
</dbReference>
<dbReference type="RefSeq" id="WP_071662021.1">
    <property type="nucleotide sequence ID" value="NZ_LUKY01000029.1"/>
</dbReference>
<dbReference type="PROSITE" id="PS50968">
    <property type="entry name" value="BIOTINYL_LIPOYL"/>
    <property type="match status" value="1"/>
</dbReference>
<dbReference type="Pfam" id="PF00198">
    <property type="entry name" value="2-oxoacid_dh"/>
    <property type="match status" value="1"/>
</dbReference>
<comment type="subunit">
    <text evidence="3">Forms a 24-polypeptide structural core with octahedral symmetry.</text>
</comment>
<evidence type="ECO:0000256" key="2">
    <source>
        <dbReference type="ARBA" id="ARBA00007317"/>
    </source>
</evidence>
<evidence type="ECO:0000256" key="3">
    <source>
        <dbReference type="ARBA" id="ARBA00011484"/>
    </source>
</evidence>
<proteinExistence type="inferred from homology"/>
<dbReference type="SUPFAM" id="SSF51230">
    <property type="entry name" value="Single hybrid motif"/>
    <property type="match status" value="1"/>
</dbReference>
<sequence length="386" mass="42003">MTTFNLPDLGEGLPDAEIREWYVQLNDVIKVDQPMVAMETAKALVDIPAPFSGKVTKIYGKKGDIIKTGQPLIDIEGENPIKKTTDQATVVGNLQLGDTIIEESPLGVQPKQQSMPHQNGIKATPAIRALAKKFQINLNDCRGTGPDGQILIADIEKMMQKKSSKESASPSNFLSTAGYEPLRGVRRAMAIAMQQSQLSIVPVTLVDDADIHAWPEKTDITLRLIRAVMAACQREPKLNAWFNESQLALCQHSQIDLGIAMDAPEGLFVPVLKNIAQESAVNLRKAIDKFKIEVKNRSVSPEDLVGATFVLSNVGVFAGRYATPIIIPPMVAILAIGRIHEKVVSEQGKISVHKQLPLSLTVDHRVITGGEAARFLSALMIDLQAA</sequence>
<comment type="caution">
    <text evidence="10">The sequence shown here is derived from an EMBL/GenBank/DDBJ whole genome shotgun (WGS) entry which is preliminary data.</text>
</comment>
<keyword evidence="5 7" id="KW-0450">Lipoyl</keyword>
<dbReference type="OrthoDB" id="9805770at2"/>